<organism evidence="1">
    <name type="scientific">Arundo donax</name>
    <name type="common">Giant reed</name>
    <name type="synonym">Donax arundinaceus</name>
    <dbReference type="NCBI Taxonomy" id="35708"/>
    <lineage>
        <taxon>Eukaryota</taxon>
        <taxon>Viridiplantae</taxon>
        <taxon>Streptophyta</taxon>
        <taxon>Embryophyta</taxon>
        <taxon>Tracheophyta</taxon>
        <taxon>Spermatophyta</taxon>
        <taxon>Magnoliopsida</taxon>
        <taxon>Liliopsida</taxon>
        <taxon>Poales</taxon>
        <taxon>Poaceae</taxon>
        <taxon>PACMAD clade</taxon>
        <taxon>Arundinoideae</taxon>
        <taxon>Arundineae</taxon>
        <taxon>Arundo</taxon>
    </lineage>
</organism>
<reference evidence="1" key="1">
    <citation type="submission" date="2014-09" db="EMBL/GenBank/DDBJ databases">
        <authorList>
            <person name="Magalhaes I.L.F."/>
            <person name="Oliveira U."/>
            <person name="Santos F.R."/>
            <person name="Vidigal T.H.D.A."/>
            <person name="Brescovit A.D."/>
            <person name="Santos A.J."/>
        </authorList>
    </citation>
    <scope>NUCLEOTIDE SEQUENCE</scope>
    <source>
        <tissue evidence="1">Shoot tissue taken approximately 20 cm above the soil surface</tissue>
    </source>
</reference>
<accession>A0A0A9A8K1</accession>
<dbReference type="EMBL" id="GBRH01251637">
    <property type="protein sequence ID" value="JAD46258.1"/>
    <property type="molecule type" value="Transcribed_RNA"/>
</dbReference>
<reference evidence="1" key="2">
    <citation type="journal article" date="2015" name="Data Brief">
        <title>Shoot transcriptome of the giant reed, Arundo donax.</title>
        <authorList>
            <person name="Barrero R.A."/>
            <person name="Guerrero F.D."/>
            <person name="Moolhuijzen P."/>
            <person name="Goolsby J.A."/>
            <person name="Tidwell J."/>
            <person name="Bellgard S.E."/>
            <person name="Bellgard M.I."/>
        </authorList>
    </citation>
    <scope>NUCLEOTIDE SEQUENCE</scope>
    <source>
        <tissue evidence="1">Shoot tissue taken approximately 20 cm above the soil surface</tissue>
    </source>
</reference>
<protein>
    <submittedName>
        <fullName evidence="1">Uncharacterized protein</fullName>
    </submittedName>
</protein>
<sequence>MSHFLLCTPNFTGVKSGDCDPARPSHLRFSLQGPSRQPCRKFYNSRLAVVVYKVR</sequence>
<evidence type="ECO:0000313" key="1">
    <source>
        <dbReference type="EMBL" id="JAD46258.1"/>
    </source>
</evidence>
<dbReference type="AlphaFoldDB" id="A0A0A9A8K1"/>
<name>A0A0A9A8K1_ARUDO</name>
<proteinExistence type="predicted"/>